<organism evidence="2 3">
    <name type="scientific">Suillus plorans</name>
    <dbReference type="NCBI Taxonomy" id="116603"/>
    <lineage>
        <taxon>Eukaryota</taxon>
        <taxon>Fungi</taxon>
        <taxon>Dikarya</taxon>
        <taxon>Basidiomycota</taxon>
        <taxon>Agaricomycotina</taxon>
        <taxon>Agaricomycetes</taxon>
        <taxon>Agaricomycetidae</taxon>
        <taxon>Boletales</taxon>
        <taxon>Suillineae</taxon>
        <taxon>Suillaceae</taxon>
        <taxon>Suillus</taxon>
    </lineage>
</organism>
<comment type="caution">
    <text evidence="2">The sequence shown here is derived from an EMBL/GenBank/DDBJ whole genome shotgun (WGS) entry which is preliminary data.</text>
</comment>
<feature type="region of interest" description="Disordered" evidence="1">
    <location>
        <begin position="1"/>
        <end position="130"/>
    </location>
</feature>
<gene>
    <name evidence="2" type="ORF">HD556DRAFT_1304534</name>
</gene>
<dbReference type="EMBL" id="JABBWE010000007">
    <property type="protein sequence ID" value="KAG1801427.1"/>
    <property type="molecule type" value="Genomic_DNA"/>
</dbReference>
<evidence type="ECO:0000256" key="1">
    <source>
        <dbReference type="SAM" id="MobiDB-lite"/>
    </source>
</evidence>
<proteinExistence type="predicted"/>
<protein>
    <submittedName>
        <fullName evidence="2">Uncharacterized protein</fullName>
    </submittedName>
</protein>
<feature type="compositionally biased region" description="Basic and acidic residues" evidence="1">
    <location>
        <begin position="26"/>
        <end position="37"/>
    </location>
</feature>
<reference evidence="2" key="1">
    <citation type="journal article" date="2020" name="New Phytol.">
        <title>Comparative genomics reveals dynamic genome evolution in host specialist ectomycorrhizal fungi.</title>
        <authorList>
            <person name="Lofgren L.A."/>
            <person name="Nguyen N.H."/>
            <person name="Vilgalys R."/>
            <person name="Ruytinx J."/>
            <person name="Liao H.L."/>
            <person name="Branco S."/>
            <person name="Kuo A."/>
            <person name="LaButti K."/>
            <person name="Lipzen A."/>
            <person name="Andreopoulos W."/>
            <person name="Pangilinan J."/>
            <person name="Riley R."/>
            <person name="Hundley H."/>
            <person name="Na H."/>
            <person name="Barry K."/>
            <person name="Grigoriev I.V."/>
            <person name="Stajich J.E."/>
            <person name="Kennedy P.G."/>
        </authorList>
    </citation>
    <scope>NUCLEOTIDE SEQUENCE</scope>
    <source>
        <strain evidence="2">S12</strain>
    </source>
</reference>
<name>A0A9P7J3V2_9AGAM</name>
<accession>A0A9P7J3V2</accession>
<evidence type="ECO:0000313" key="2">
    <source>
        <dbReference type="EMBL" id="KAG1801427.1"/>
    </source>
</evidence>
<feature type="compositionally biased region" description="Acidic residues" evidence="1">
    <location>
        <begin position="101"/>
        <end position="130"/>
    </location>
</feature>
<dbReference type="AlphaFoldDB" id="A0A9P7J3V2"/>
<feature type="compositionally biased region" description="Acidic residues" evidence="1">
    <location>
        <begin position="66"/>
        <end position="86"/>
    </location>
</feature>
<dbReference type="OrthoDB" id="10600073at2759"/>
<dbReference type="GeneID" id="64593451"/>
<dbReference type="Proteomes" id="UP000719766">
    <property type="component" value="Unassembled WGS sequence"/>
</dbReference>
<evidence type="ECO:0000313" key="3">
    <source>
        <dbReference type="Proteomes" id="UP000719766"/>
    </source>
</evidence>
<sequence>MFYVPGSPMNEDEVSYHTANQDIDEDMHSHSTGRDSADMDEDEEATGQRGDTDEVGENEPVVQLNGEEDSDDEADEDASSELEDERSEFGYGDLEEHVIEGEDDDEDNSDDDSEIDLGAEDGEGAADNEEDYDDYGEYFVAASNLAGLVMPGATPARPVAIFRSLRQAYGICRGLYYLELASWTAANVQASNSYSNLKESLCILTLESNYYGYELIRFALAQRTFFGGWPNFDQSKSWTLPERDWLVQITS</sequence>
<keyword evidence="3" id="KW-1185">Reference proteome</keyword>
<dbReference type="RefSeq" id="XP_041164893.1">
    <property type="nucleotide sequence ID" value="XM_041299687.1"/>
</dbReference>